<feature type="compositionally biased region" description="Acidic residues" evidence="6">
    <location>
        <begin position="38"/>
        <end position="49"/>
    </location>
</feature>
<keyword evidence="5" id="KW-0131">Cell cycle</keyword>
<dbReference type="GO" id="GO:0005739">
    <property type="term" value="C:mitochondrion"/>
    <property type="evidence" value="ECO:0007669"/>
    <property type="project" value="GOC"/>
</dbReference>
<feature type="region of interest" description="Disordered" evidence="6">
    <location>
        <begin position="553"/>
        <end position="713"/>
    </location>
</feature>
<dbReference type="InterPro" id="IPR032054">
    <property type="entry name" value="Cdt1_C"/>
</dbReference>
<organism evidence="8 9">
    <name type="scientific">Wallemia ichthyophaga</name>
    <dbReference type="NCBI Taxonomy" id="245174"/>
    <lineage>
        <taxon>Eukaryota</taxon>
        <taxon>Fungi</taxon>
        <taxon>Dikarya</taxon>
        <taxon>Basidiomycota</taxon>
        <taxon>Wallemiomycotina</taxon>
        <taxon>Wallemiomycetes</taxon>
        <taxon>Wallemiales</taxon>
        <taxon>Wallemiaceae</taxon>
        <taxon>Wallemia</taxon>
    </lineage>
</organism>
<feature type="compositionally biased region" description="Polar residues" evidence="6">
    <location>
        <begin position="309"/>
        <end position="318"/>
    </location>
</feature>
<dbReference type="InterPro" id="IPR005139">
    <property type="entry name" value="PCRF"/>
</dbReference>
<dbReference type="Gene3D" id="3.30.70.1660">
    <property type="match status" value="1"/>
</dbReference>
<dbReference type="SUPFAM" id="SSF75620">
    <property type="entry name" value="Release factor"/>
    <property type="match status" value="1"/>
</dbReference>
<feature type="compositionally biased region" description="Basic and acidic residues" evidence="6">
    <location>
        <begin position="927"/>
        <end position="936"/>
    </location>
</feature>
<comment type="caution">
    <text evidence="8">The sequence shown here is derived from an EMBL/GenBank/DDBJ whole genome shotgun (WGS) entry which is preliminary data.</text>
</comment>
<evidence type="ECO:0000256" key="2">
    <source>
        <dbReference type="ARBA" id="ARBA00010835"/>
    </source>
</evidence>
<feature type="region of interest" description="Disordered" evidence="6">
    <location>
        <begin position="926"/>
        <end position="1005"/>
    </location>
</feature>
<feature type="compositionally biased region" description="Basic and acidic residues" evidence="6">
    <location>
        <begin position="287"/>
        <end position="302"/>
    </location>
</feature>
<evidence type="ECO:0000313" key="9">
    <source>
        <dbReference type="Proteomes" id="UP000306954"/>
    </source>
</evidence>
<accession>A0A4T0IC62</accession>
<sequence length="1414" mass="153765">MPTPRNAHIDLQDSPFFKLAQQTRNTPANKGKRRLLDEDLPSSDEEDFNEPQPTTSSSHCPSYSLNAPPARPTRSKLNSRLPVAVESLIDLHNAVENAFRIHLSTSSALPPPLIMPFSESHRAGHSSLKTYKQGLHILRFDTLIDLDTLSKLVASASSKNLNPATLSKLKYLWNDDIGFIIATTRVKEYSIGMEVAIEEEKTAKGAIGVMRDFARAKDEWFRQTDRRREIVTERAKAWVNEQFETWMNSQLEDVTKTPKSHSNQLSSSITRSGLLTPPSTASKGKAKKEDSTPQSPSERKVYPGDFLRSVTNTPSKQLPQLPMKTRPKTPSDALKRMASYNNAEKLMQTAPVKRARVKSPSPPPRSLKKAKTMMAEEDESNVNDVFRTPSKEAPATPTKAPSTMTMAERKKNLEASVRAKMELKRKAKEEQLGGGSEFNKQSHAVKSEVFQRRSRLSRLPAVAEAVYLLFAPNVSNVPSSPSASLPTPTSRKRRARPLQEVATVIVKSSKVAMSAAEACDSLKMLCNLCPDFVFLKLVDRVEYLEMPTSLSGLSGSAGHAIVPPSPSAHPLLAATTPNNASSGTTHPPKSPKSPKSPLTGTEVDSPSKRKSAMTLHAGADASIITPKMNQKPAINTPPENSDDWANDVQNALGVAGDTGGENGAEGVESTTNTTANLSNPITIADKEQNEHKQSSTPDLSTKMPGGYASAGTAGAGASAASLKDAPGQAKDAAARAYDTASQKVDAYADHIAKSANDQEASNLHEVAEKLKQDDHDPSIPVKDLANDTQPGVLGEYSEKAAAAVAGLTGASVGAGTGVAAGLAANESTKASRAQDEHTKFSTLSNPMEFPSGTFPTLEKLQTEPSTIPHIEGVTAARVENTFNEKKTEEKKQQESNKATEALAGVTAGVGGAGAASAVVANKYAQRKSADGAKSTKSEQANTIATDKTAHNVSPPSSSANLVKNTEENARESAQENEKANAQENSHDSSQVSSQKSSKVTPKRSFSQRIKGDVKILFGKLSKNDSKLKLGMRLSLCRWARPLSANTRHDKLLKLANKYLDERLSLVEKSSDLDNKTLAVRSRRLKELDTLPDLYSSYRQSMDTLHTTEKMASDEPDDILREMAAAEMEECSAVLQSNYNSLTEAILASNAHSQLSPKGILLELKAGVGGSESALFVQDMLKMYTAFSDSQRWSSSLLSTTYVNNEVSGAIKEAILEIKGTDTWPLLRFEKGVHRVQRVPLTETQGRVHTSTIGVLVMPVVDKMAEKALYDEKDVRLEVMRARGAGGQHVNKTESAVRLTHIPTGIQVSMQDTRSQQQNRQRAYQVLSSRLLSKRMQDEIDERKKGRISQIGNMDRSDKIRTYNYPQSRITDHRVNLSLSDLQSFFESGVGLNWFVDHLKTAEQDALLDSLLADA</sequence>
<dbReference type="EMBL" id="SPOF01000004">
    <property type="protein sequence ID" value="TIB16288.1"/>
    <property type="molecule type" value="Genomic_DNA"/>
</dbReference>
<feature type="compositionally biased region" description="Polar residues" evidence="6">
    <location>
        <begin position="575"/>
        <end position="585"/>
    </location>
</feature>
<dbReference type="InterPro" id="IPR045853">
    <property type="entry name" value="Pep_chain_release_fac_I_sf"/>
</dbReference>
<dbReference type="Gene3D" id="1.10.10.1420">
    <property type="entry name" value="DNA replication factor Cdt1, C-terminal WH domain"/>
    <property type="match status" value="1"/>
</dbReference>
<dbReference type="Gene3D" id="6.10.140.1950">
    <property type="match status" value="1"/>
</dbReference>
<feature type="region of interest" description="Disordered" evidence="6">
    <location>
        <begin position="1"/>
        <end position="76"/>
    </location>
</feature>
<dbReference type="GO" id="GO:0003747">
    <property type="term" value="F:translation release factor activity"/>
    <property type="evidence" value="ECO:0007669"/>
    <property type="project" value="InterPro"/>
</dbReference>
<feature type="compositionally biased region" description="Polar residues" evidence="6">
    <location>
        <begin position="260"/>
        <end position="282"/>
    </location>
</feature>
<dbReference type="InterPro" id="IPR000352">
    <property type="entry name" value="Pep_chain_release_fac_I"/>
</dbReference>
<evidence type="ECO:0000256" key="6">
    <source>
        <dbReference type="SAM" id="MobiDB-lite"/>
    </source>
</evidence>
<evidence type="ECO:0000256" key="1">
    <source>
        <dbReference type="ARBA" id="ARBA00008356"/>
    </source>
</evidence>
<feature type="region of interest" description="Disordered" evidence="6">
    <location>
        <begin position="352"/>
        <end position="381"/>
    </location>
</feature>
<comment type="similarity">
    <text evidence="1">Belongs to the Cdt1 family.</text>
</comment>
<feature type="compositionally biased region" description="Basic and acidic residues" evidence="6">
    <location>
        <begin position="684"/>
        <end position="693"/>
    </location>
</feature>
<feature type="region of interest" description="Disordered" evidence="6">
    <location>
        <begin position="826"/>
        <end position="850"/>
    </location>
</feature>
<keyword evidence="3" id="KW-0488">Methylation</keyword>
<dbReference type="Proteomes" id="UP000306954">
    <property type="component" value="Unassembled WGS sequence"/>
</dbReference>
<feature type="region of interest" description="Disordered" evidence="6">
    <location>
        <begin position="254"/>
        <end position="332"/>
    </location>
</feature>
<gene>
    <name evidence="8" type="ORF">E3P90_00562</name>
</gene>
<reference evidence="8 9" key="1">
    <citation type="submission" date="2019-03" db="EMBL/GenBank/DDBJ databases">
        <title>Sequencing 23 genomes of Wallemia ichthyophaga.</title>
        <authorList>
            <person name="Gostincar C."/>
        </authorList>
    </citation>
    <scope>NUCLEOTIDE SEQUENCE [LARGE SCALE GENOMIC DNA]</scope>
    <source>
        <strain evidence="8 9">EXF-8621</strain>
    </source>
</reference>
<evidence type="ECO:0000259" key="7">
    <source>
        <dbReference type="PROSITE" id="PS00745"/>
    </source>
</evidence>
<evidence type="ECO:0000256" key="5">
    <source>
        <dbReference type="ARBA" id="ARBA00023306"/>
    </source>
</evidence>
<feature type="compositionally biased region" description="Basic and acidic residues" evidence="6">
    <location>
        <begin position="964"/>
        <end position="986"/>
    </location>
</feature>
<evidence type="ECO:0000256" key="4">
    <source>
        <dbReference type="ARBA" id="ARBA00022917"/>
    </source>
</evidence>
<dbReference type="Pfam" id="PF16679">
    <property type="entry name" value="CDT1_C"/>
    <property type="match status" value="1"/>
</dbReference>
<dbReference type="PANTHER" id="PTHR43804">
    <property type="entry name" value="LD18447P"/>
    <property type="match status" value="1"/>
</dbReference>
<dbReference type="Gene3D" id="3.30.160.20">
    <property type="match status" value="1"/>
</dbReference>
<proteinExistence type="inferred from homology"/>
<feature type="domain" description="Prokaryotic-type class I peptide chain release factors" evidence="7">
    <location>
        <begin position="1280"/>
        <end position="1296"/>
    </location>
</feature>
<comment type="similarity">
    <text evidence="2">Belongs to the prokaryotic/mitochondrial release factor family.</text>
</comment>
<feature type="compositionally biased region" description="Polar residues" evidence="6">
    <location>
        <begin position="668"/>
        <end position="681"/>
    </location>
</feature>
<dbReference type="FunFam" id="3.30.160.20:FF:000004">
    <property type="entry name" value="Peptide chain release factor 1"/>
    <property type="match status" value="1"/>
</dbReference>
<dbReference type="SMART" id="SM00937">
    <property type="entry name" value="PCRF"/>
    <property type="match status" value="1"/>
</dbReference>
<feature type="region of interest" description="Disordered" evidence="6">
    <location>
        <begin position="387"/>
        <end position="406"/>
    </location>
</feature>
<dbReference type="PROSITE" id="PS00745">
    <property type="entry name" value="RF_PROK_I"/>
    <property type="match status" value="1"/>
</dbReference>
<name>A0A4T0IC62_WALIC</name>
<feature type="compositionally biased region" description="Low complexity" evidence="6">
    <location>
        <begin position="988"/>
        <end position="999"/>
    </location>
</feature>
<dbReference type="PANTHER" id="PTHR43804:SF7">
    <property type="entry name" value="LD18447P"/>
    <property type="match status" value="1"/>
</dbReference>
<dbReference type="GO" id="GO:0032543">
    <property type="term" value="P:mitochondrial translation"/>
    <property type="evidence" value="ECO:0007669"/>
    <property type="project" value="UniProtKB-ARBA"/>
</dbReference>
<feature type="compositionally biased region" description="Polar residues" evidence="6">
    <location>
        <begin position="51"/>
        <end position="65"/>
    </location>
</feature>
<dbReference type="Pfam" id="PF03462">
    <property type="entry name" value="PCRF"/>
    <property type="match status" value="1"/>
</dbReference>
<protein>
    <recommendedName>
        <fullName evidence="7">Prokaryotic-type class I peptide chain release factors domain-containing protein</fullName>
    </recommendedName>
</protein>
<dbReference type="Pfam" id="PF00472">
    <property type="entry name" value="RF-1"/>
    <property type="match status" value="1"/>
</dbReference>
<dbReference type="InterPro" id="IPR038090">
    <property type="entry name" value="Cdt1_C_WH_dom_sf"/>
</dbReference>
<keyword evidence="4" id="KW-0648">Protein biosynthesis</keyword>
<evidence type="ECO:0000313" key="8">
    <source>
        <dbReference type="EMBL" id="TIB16288.1"/>
    </source>
</evidence>
<evidence type="ECO:0000256" key="3">
    <source>
        <dbReference type="ARBA" id="ARBA00022481"/>
    </source>
</evidence>
<dbReference type="InterPro" id="IPR050057">
    <property type="entry name" value="Prokaryotic/Mito_RF"/>
</dbReference>
<feature type="compositionally biased region" description="Polar residues" evidence="6">
    <location>
        <begin position="937"/>
        <end position="963"/>
    </location>
</feature>